<dbReference type="Gene3D" id="3.60.130.30">
    <property type="match status" value="1"/>
</dbReference>
<dbReference type="OrthoDB" id="3200752at2759"/>
<name>A0A4S8KWU2_DENBC</name>
<evidence type="ECO:0000313" key="1">
    <source>
        <dbReference type="EMBL" id="THU80291.1"/>
    </source>
</evidence>
<keyword evidence="2" id="KW-1185">Reference proteome</keyword>
<evidence type="ECO:0000313" key="2">
    <source>
        <dbReference type="Proteomes" id="UP000297245"/>
    </source>
</evidence>
<protein>
    <recommendedName>
        <fullName evidence="3">Prolyl 4-hydroxylase alpha subunit Fe(2+) 2OG dioxygenase domain-containing protein</fullName>
    </recommendedName>
</protein>
<organism evidence="1 2">
    <name type="scientific">Dendrothele bispora (strain CBS 962.96)</name>
    <dbReference type="NCBI Taxonomy" id="1314807"/>
    <lineage>
        <taxon>Eukaryota</taxon>
        <taxon>Fungi</taxon>
        <taxon>Dikarya</taxon>
        <taxon>Basidiomycota</taxon>
        <taxon>Agaricomycotina</taxon>
        <taxon>Agaricomycetes</taxon>
        <taxon>Agaricomycetidae</taxon>
        <taxon>Agaricales</taxon>
        <taxon>Agaricales incertae sedis</taxon>
        <taxon>Dendrothele</taxon>
    </lineage>
</organism>
<evidence type="ECO:0008006" key="3">
    <source>
        <dbReference type="Google" id="ProtNLM"/>
    </source>
</evidence>
<dbReference type="AlphaFoldDB" id="A0A4S8KWU2"/>
<reference evidence="1 2" key="1">
    <citation type="journal article" date="2019" name="Nat. Ecol. Evol.">
        <title>Megaphylogeny resolves global patterns of mushroom evolution.</title>
        <authorList>
            <person name="Varga T."/>
            <person name="Krizsan K."/>
            <person name="Foldi C."/>
            <person name="Dima B."/>
            <person name="Sanchez-Garcia M."/>
            <person name="Sanchez-Ramirez S."/>
            <person name="Szollosi G.J."/>
            <person name="Szarkandi J.G."/>
            <person name="Papp V."/>
            <person name="Albert L."/>
            <person name="Andreopoulos W."/>
            <person name="Angelini C."/>
            <person name="Antonin V."/>
            <person name="Barry K.W."/>
            <person name="Bougher N.L."/>
            <person name="Buchanan P."/>
            <person name="Buyck B."/>
            <person name="Bense V."/>
            <person name="Catcheside P."/>
            <person name="Chovatia M."/>
            <person name="Cooper J."/>
            <person name="Damon W."/>
            <person name="Desjardin D."/>
            <person name="Finy P."/>
            <person name="Geml J."/>
            <person name="Haridas S."/>
            <person name="Hughes K."/>
            <person name="Justo A."/>
            <person name="Karasinski D."/>
            <person name="Kautmanova I."/>
            <person name="Kiss B."/>
            <person name="Kocsube S."/>
            <person name="Kotiranta H."/>
            <person name="LaButti K.M."/>
            <person name="Lechner B.E."/>
            <person name="Liimatainen K."/>
            <person name="Lipzen A."/>
            <person name="Lukacs Z."/>
            <person name="Mihaltcheva S."/>
            <person name="Morgado L.N."/>
            <person name="Niskanen T."/>
            <person name="Noordeloos M.E."/>
            <person name="Ohm R.A."/>
            <person name="Ortiz-Santana B."/>
            <person name="Ovrebo C."/>
            <person name="Racz N."/>
            <person name="Riley R."/>
            <person name="Savchenko A."/>
            <person name="Shiryaev A."/>
            <person name="Soop K."/>
            <person name="Spirin V."/>
            <person name="Szebenyi C."/>
            <person name="Tomsovsky M."/>
            <person name="Tulloss R.E."/>
            <person name="Uehling J."/>
            <person name="Grigoriev I.V."/>
            <person name="Vagvolgyi C."/>
            <person name="Papp T."/>
            <person name="Martin F.M."/>
            <person name="Miettinen O."/>
            <person name="Hibbett D.S."/>
            <person name="Nagy L.G."/>
        </authorList>
    </citation>
    <scope>NUCLEOTIDE SEQUENCE [LARGE SCALE GENOMIC DNA]</scope>
    <source>
        <strain evidence="1 2">CBS 962.96</strain>
    </source>
</reference>
<gene>
    <name evidence="1" type="ORF">K435DRAFT_695981</name>
</gene>
<accession>A0A4S8KWU2</accession>
<proteinExistence type="predicted"/>
<dbReference type="Proteomes" id="UP000297245">
    <property type="component" value="Unassembled WGS sequence"/>
</dbReference>
<dbReference type="EMBL" id="ML179919">
    <property type="protein sequence ID" value="THU80291.1"/>
    <property type="molecule type" value="Genomic_DNA"/>
</dbReference>
<sequence>MSVSFALSVIHPDLFRAGMEILDHCCRKESHSGRTYEWARMWNSVYTALTVISGRISVPHVDSHGRPNYLDALISLGDAAKPKIIFKELNVEFPYKAGTALFFSGRGWTHEVPLWGKGERICYAYYMRPEIVQAHGRRVDTWGLNVSR</sequence>